<comment type="caution">
    <text evidence="1">The sequence shown here is derived from an EMBL/GenBank/DDBJ whole genome shotgun (WGS) entry which is preliminary data.</text>
</comment>
<proteinExistence type="predicted"/>
<evidence type="ECO:0000313" key="2">
    <source>
        <dbReference type="Proteomes" id="UP000053244"/>
    </source>
</evidence>
<dbReference type="SUPFAM" id="SSF46689">
    <property type="entry name" value="Homeodomain-like"/>
    <property type="match status" value="1"/>
</dbReference>
<dbReference type="Proteomes" id="UP000053244">
    <property type="component" value="Unassembled WGS sequence"/>
</dbReference>
<evidence type="ECO:0008006" key="3">
    <source>
        <dbReference type="Google" id="ProtNLM"/>
    </source>
</evidence>
<dbReference type="EMBL" id="LLZH01000326">
    <property type="protein sequence ID" value="KUL23927.1"/>
    <property type="molecule type" value="Genomic_DNA"/>
</dbReference>
<protein>
    <recommendedName>
        <fullName evidence="3">TetR family transcriptional regulator</fullName>
    </recommendedName>
</protein>
<dbReference type="OrthoDB" id="3295323at2"/>
<gene>
    <name evidence="1" type="ORF">ADL15_44740</name>
</gene>
<evidence type="ECO:0000313" key="1">
    <source>
        <dbReference type="EMBL" id="KUL23927.1"/>
    </source>
</evidence>
<dbReference type="RefSeq" id="WP_067705686.1">
    <property type="nucleotide sequence ID" value="NZ_LLZH01000326.1"/>
</dbReference>
<dbReference type="Gene3D" id="1.10.357.10">
    <property type="entry name" value="Tetracycline Repressor, domain 2"/>
    <property type="match status" value="1"/>
</dbReference>
<keyword evidence="2" id="KW-1185">Reference proteome</keyword>
<accession>A0A101JBV8</accession>
<sequence>MTGPDPEQVRQTVVQAAIPLMEDLHTLTTAQIAQAAGVSEADLLTAFADTEAVMQACLFALMDAVSAIANPAEEIRKLHAIRTDQPLAARLVEVIDVLDAYYRRLRTDLDALPHTTRPATGAENDLRPFSTLPEIRQAVARVLQPDEPDLRLPSPVLAEAFVGMIFGGIRPATPNRPPLPADQAVHLFLHGALHTG</sequence>
<organism evidence="1 2">
    <name type="scientific">Actinoplanes awajinensis subsp. mycoplanecinus</name>
    <dbReference type="NCBI Taxonomy" id="135947"/>
    <lineage>
        <taxon>Bacteria</taxon>
        <taxon>Bacillati</taxon>
        <taxon>Actinomycetota</taxon>
        <taxon>Actinomycetes</taxon>
        <taxon>Micromonosporales</taxon>
        <taxon>Micromonosporaceae</taxon>
        <taxon>Actinoplanes</taxon>
    </lineage>
</organism>
<dbReference type="InterPro" id="IPR009057">
    <property type="entry name" value="Homeodomain-like_sf"/>
</dbReference>
<reference evidence="1 2" key="1">
    <citation type="submission" date="2015-10" db="EMBL/GenBank/DDBJ databases">
        <authorList>
            <person name="Gilbert D.G."/>
        </authorList>
    </citation>
    <scope>NUCLEOTIDE SEQUENCE [LARGE SCALE GENOMIC DNA]</scope>
    <source>
        <strain evidence="1 2">NRRL B-16712</strain>
    </source>
</reference>
<name>A0A101JBV8_9ACTN</name>
<dbReference type="AlphaFoldDB" id="A0A101JBV8"/>